<feature type="compositionally biased region" description="Acidic residues" evidence="1">
    <location>
        <begin position="26"/>
        <end position="44"/>
    </location>
</feature>
<feature type="compositionally biased region" description="Basic and acidic residues" evidence="1">
    <location>
        <begin position="14"/>
        <end position="25"/>
    </location>
</feature>
<gene>
    <name evidence="2" type="ORF">Pmani_037195</name>
</gene>
<accession>A0AAE1NHR2</accession>
<protein>
    <submittedName>
        <fullName evidence="2">Uncharacterized protein</fullName>
    </submittedName>
</protein>
<feature type="compositionally biased region" description="Basic and acidic residues" evidence="1">
    <location>
        <begin position="45"/>
        <end position="61"/>
    </location>
</feature>
<keyword evidence="3" id="KW-1185">Reference proteome</keyword>
<evidence type="ECO:0000313" key="3">
    <source>
        <dbReference type="Proteomes" id="UP001292094"/>
    </source>
</evidence>
<organism evidence="2 3">
    <name type="scientific">Petrolisthes manimaculis</name>
    <dbReference type="NCBI Taxonomy" id="1843537"/>
    <lineage>
        <taxon>Eukaryota</taxon>
        <taxon>Metazoa</taxon>
        <taxon>Ecdysozoa</taxon>
        <taxon>Arthropoda</taxon>
        <taxon>Crustacea</taxon>
        <taxon>Multicrustacea</taxon>
        <taxon>Malacostraca</taxon>
        <taxon>Eumalacostraca</taxon>
        <taxon>Eucarida</taxon>
        <taxon>Decapoda</taxon>
        <taxon>Pleocyemata</taxon>
        <taxon>Anomura</taxon>
        <taxon>Galatheoidea</taxon>
        <taxon>Porcellanidae</taxon>
        <taxon>Petrolisthes</taxon>
    </lineage>
</organism>
<name>A0AAE1NHR2_9EUCA</name>
<proteinExistence type="predicted"/>
<evidence type="ECO:0000313" key="2">
    <source>
        <dbReference type="EMBL" id="KAK4289868.1"/>
    </source>
</evidence>
<dbReference type="AlphaFoldDB" id="A0AAE1NHR2"/>
<comment type="caution">
    <text evidence="2">The sequence shown here is derived from an EMBL/GenBank/DDBJ whole genome shotgun (WGS) entry which is preliminary data.</text>
</comment>
<dbReference type="EMBL" id="JAWZYT010005691">
    <property type="protein sequence ID" value="KAK4289868.1"/>
    <property type="molecule type" value="Genomic_DNA"/>
</dbReference>
<sequence length="107" mass="12545">MSVVMLSGVELTDGHRVRYRQQEEKEKEEEVEEQEEVVEKEEEEVEKKEEKEEKEEEKEGYGRVSLTSPSFYFSLSLRRLECQCVMLGGRKGKERSGRGVRREKGGE</sequence>
<dbReference type="Proteomes" id="UP001292094">
    <property type="component" value="Unassembled WGS sequence"/>
</dbReference>
<reference evidence="2" key="1">
    <citation type="submission" date="2023-11" db="EMBL/GenBank/DDBJ databases">
        <title>Genome assemblies of two species of porcelain crab, Petrolisthes cinctipes and Petrolisthes manimaculis (Anomura: Porcellanidae).</title>
        <authorList>
            <person name="Angst P."/>
        </authorList>
    </citation>
    <scope>NUCLEOTIDE SEQUENCE</scope>
    <source>
        <strain evidence="2">PB745_02</strain>
        <tissue evidence="2">Gill</tissue>
    </source>
</reference>
<feature type="region of interest" description="Disordered" evidence="1">
    <location>
        <begin position="14"/>
        <end position="63"/>
    </location>
</feature>
<evidence type="ECO:0000256" key="1">
    <source>
        <dbReference type="SAM" id="MobiDB-lite"/>
    </source>
</evidence>